<gene>
    <name evidence="1" type="ORF">CQA58_01390</name>
</gene>
<dbReference type="Proteomes" id="UP000257045">
    <property type="component" value="Unassembled WGS sequence"/>
</dbReference>
<dbReference type="RefSeq" id="WP_115568929.1">
    <property type="nucleotide sequence ID" value="NZ_NXLV01000002.1"/>
</dbReference>
<dbReference type="EMBL" id="NXLV01000002">
    <property type="protein sequence ID" value="RDU71719.1"/>
    <property type="molecule type" value="Genomic_DNA"/>
</dbReference>
<dbReference type="AlphaFoldDB" id="A0A3D8J2M3"/>
<accession>A0A3D8J2M3</accession>
<sequence length="236" mass="27654">MKNVIFLLLCLPILKIYAIECKTDEDRQKGCVEIKKVFDENTKQMMKNEIPYKNGVIHGIQKIYYENEKLQSEIKFKKGIPMIGNFFYKNGRLKEILQASCQTEDECVIRVTSARDDSYYERKVFRKQDEIIWDNKMQGYFADGGLSEIMVYQNDLPSNYTRFYSNGDLAEEIEYLKDNIRIVKQYDKNGKLLFTIKANFDEDNLIYGECANGKKLTIAHYLRIKKAKGIAYSVCQ</sequence>
<dbReference type="Gene3D" id="3.90.930.1">
    <property type="match status" value="2"/>
</dbReference>
<evidence type="ECO:0000313" key="2">
    <source>
        <dbReference type="Proteomes" id="UP000257045"/>
    </source>
</evidence>
<dbReference type="Pfam" id="PF07661">
    <property type="entry name" value="MORN_2"/>
    <property type="match status" value="2"/>
</dbReference>
<proteinExistence type="predicted"/>
<dbReference type="OrthoDB" id="5325647at2"/>
<organism evidence="1 2">
    <name type="scientific">Helicobacter brantae</name>
    <dbReference type="NCBI Taxonomy" id="375927"/>
    <lineage>
        <taxon>Bacteria</taxon>
        <taxon>Pseudomonadati</taxon>
        <taxon>Campylobacterota</taxon>
        <taxon>Epsilonproteobacteria</taxon>
        <taxon>Campylobacterales</taxon>
        <taxon>Helicobacteraceae</taxon>
        <taxon>Helicobacter</taxon>
    </lineage>
</organism>
<comment type="caution">
    <text evidence="1">The sequence shown here is derived from an EMBL/GenBank/DDBJ whole genome shotgun (WGS) entry which is preliminary data.</text>
</comment>
<keyword evidence="2" id="KW-1185">Reference proteome</keyword>
<dbReference type="SUPFAM" id="SSF82185">
    <property type="entry name" value="Histone H3 K4-specific methyltransferase SET7/9 N-terminal domain"/>
    <property type="match status" value="1"/>
</dbReference>
<name>A0A3D8J2M3_9HELI</name>
<evidence type="ECO:0008006" key="3">
    <source>
        <dbReference type="Google" id="ProtNLM"/>
    </source>
</evidence>
<reference evidence="1 2" key="1">
    <citation type="submission" date="2018-04" db="EMBL/GenBank/DDBJ databases">
        <title>Novel Campyloabacter and Helicobacter Species and Strains.</title>
        <authorList>
            <person name="Mannion A.J."/>
            <person name="Shen Z."/>
            <person name="Fox J.G."/>
        </authorList>
    </citation>
    <scope>NUCLEOTIDE SEQUENCE [LARGE SCALE GENOMIC DNA]</scope>
    <source>
        <strain evidence="1 2">MIT 04-9366</strain>
    </source>
</reference>
<dbReference type="InterPro" id="IPR011652">
    <property type="entry name" value="MORN_2"/>
</dbReference>
<protein>
    <recommendedName>
        <fullName evidence="3">Toxin-antitoxin system YwqK family antitoxin</fullName>
    </recommendedName>
</protein>
<evidence type="ECO:0000313" key="1">
    <source>
        <dbReference type="EMBL" id="RDU71719.1"/>
    </source>
</evidence>